<dbReference type="OrthoDB" id="8690238at2"/>
<evidence type="ECO:0000256" key="1">
    <source>
        <dbReference type="SAM" id="MobiDB-lite"/>
    </source>
</evidence>
<organism evidence="3 4">
    <name type="scientific">Myroides guanonis</name>
    <dbReference type="NCBI Taxonomy" id="1150112"/>
    <lineage>
        <taxon>Bacteria</taxon>
        <taxon>Pseudomonadati</taxon>
        <taxon>Bacteroidota</taxon>
        <taxon>Flavobacteriia</taxon>
        <taxon>Flavobacteriales</taxon>
        <taxon>Flavobacteriaceae</taxon>
        <taxon>Myroides</taxon>
    </lineage>
</organism>
<feature type="domain" description="HTH cro/C1-type" evidence="2">
    <location>
        <begin position="23"/>
        <end position="75"/>
    </location>
</feature>
<dbReference type="Gene3D" id="1.10.260.40">
    <property type="entry name" value="lambda repressor-like DNA-binding domains"/>
    <property type="match status" value="1"/>
</dbReference>
<accession>A0A1I3UKY1</accession>
<name>A0A1I3UKY1_9FLAO</name>
<gene>
    <name evidence="3" type="ORF">SAMN04487893_11847</name>
</gene>
<dbReference type="SUPFAM" id="SSF47413">
    <property type="entry name" value="lambda repressor-like DNA-binding domains"/>
    <property type="match status" value="1"/>
</dbReference>
<dbReference type="EMBL" id="FORU01000018">
    <property type="protein sequence ID" value="SFJ83730.1"/>
    <property type="molecule type" value="Genomic_DNA"/>
</dbReference>
<dbReference type="RefSeq" id="WP_090681151.1">
    <property type="nucleotide sequence ID" value="NZ_FORU01000018.1"/>
</dbReference>
<proteinExistence type="predicted"/>
<dbReference type="InterPro" id="IPR010982">
    <property type="entry name" value="Lambda_DNA-bd_dom_sf"/>
</dbReference>
<dbReference type="CDD" id="cd00093">
    <property type="entry name" value="HTH_XRE"/>
    <property type="match status" value="1"/>
</dbReference>
<evidence type="ECO:0000313" key="4">
    <source>
        <dbReference type="Proteomes" id="UP000243887"/>
    </source>
</evidence>
<dbReference type="STRING" id="1150112.SAMN04487893_11847"/>
<evidence type="ECO:0000259" key="2">
    <source>
        <dbReference type="PROSITE" id="PS50943"/>
    </source>
</evidence>
<reference evidence="4" key="1">
    <citation type="submission" date="2016-10" db="EMBL/GenBank/DDBJ databases">
        <authorList>
            <person name="Varghese N."/>
            <person name="Submissions S."/>
        </authorList>
    </citation>
    <scope>NUCLEOTIDE SEQUENCE [LARGE SCALE GENOMIC DNA]</scope>
    <source>
        <strain evidence="4">DSM 26542</strain>
    </source>
</reference>
<dbReference type="Pfam" id="PF01381">
    <property type="entry name" value="HTH_3"/>
    <property type="match status" value="1"/>
</dbReference>
<keyword evidence="4" id="KW-1185">Reference proteome</keyword>
<protein>
    <submittedName>
        <fullName evidence="3">Transcriptional regulator, XRE family</fullName>
    </submittedName>
</protein>
<dbReference type="Proteomes" id="UP000243887">
    <property type="component" value="Unassembled WGS sequence"/>
</dbReference>
<evidence type="ECO:0000313" key="3">
    <source>
        <dbReference type="EMBL" id="SFJ83730.1"/>
    </source>
</evidence>
<dbReference type="AlphaFoldDB" id="A0A1I3UKY1"/>
<sequence length="115" mass="13155">MTNITDINLISDKAILSIIGLFVQQTRIKQNITQEELAKRAAISRSTVSMLERGDNISLNNLIKILRILDALYVLREFETSEEISPLQLAKKEKQKRKRVSKQVSESNDDIDLGW</sequence>
<feature type="region of interest" description="Disordered" evidence="1">
    <location>
        <begin position="92"/>
        <end position="115"/>
    </location>
</feature>
<dbReference type="PROSITE" id="PS50943">
    <property type="entry name" value="HTH_CROC1"/>
    <property type="match status" value="1"/>
</dbReference>
<dbReference type="SMART" id="SM00530">
    <property type="entry name" value="HTH_XRE"/>
    <property type="match status" value="1"/>
</dbReference>
<dbReference type="GO" id="GO:0003677">
    <property type="term" value="F:DNA binding"/>
    <property type="evidence" value="ECO:0007669"/>
    <property type="project" value="InterPro"/>
</dbReference>
<dbReference type="InterPro" id="IPR001387">
    <property type="entry name" value="Cro/C1-type_HTH"/>
</dbReference>